<dbReference type="eggNOG" id="ENOG5030HWC">
    <property type="taxonomic scope" value="Bacteria"/>
</dbReference>
<dbReference type="EMBL" id="FP671138">
    <property type="protein sequence ID" value="CBH40448.1"/>
    <property type="molecule type" value="Genomic_DNA"/>
</dbReference>
<dbReference type="RefSeq" id="WP_013021866.1">
    <property type="nucleotide sequence ID" value="NC_013948.1"/>
</dbReference>
<name>D3VPN8_MYCAA</name>
<organism evidence="1 2">
    <name type="scientific">Mycoplasmopsis agalactiae</name>
    <name type="common">Mycoplasma agalactiae</name>
    <dbReference type="NCBI Taxonomy" id="2110"/>
    <lineage>
        <taxon>Bacteria</taxon>
        <taxon>Bacillati</taxon>
        <taxon>Mycoplasmatota</taxon>
        <taxon>Mycoplasmoidales</taxon>
        <taxon>Metamycoplasmataceae</taxon>
        <taxon>Mycoplasmopsis</taxon>
    </lineage>
</organism>
<reference evidence="2" key="1">
    <citation type="journal article" date="2010" name="BMC Genomics">
        <title>Comparative genomic and proteomic analyses of two Mycoplasma agalactiae strains: clues to the macro- and micro-events that are shaping mycoplasma diversity.</title>
        <authorList>
            <person name="Nouvel L.X."/>
            <person name="Sirand-Pugnet P."/>
            <person name="Marenda M.S."/>
            <person name="Sagne E."/>
            <person name="Barbe V."/>
            <person name="Mangenot S."/>
            <person name="Schenowitz C."/>
            <person name="Jacob D."/>
            <person name="Barre A."/>
            <person name="Claverol S."/>
            <person name="Blanchard A."/>
            <person name="Citti C."/>
        </authorList>
    </citation>
    <scope>NUCLEOTIDE SEQUENCE [LARGE SCALE GENOMIC DNA]</scope>
    <source>
        <strain evidence="2">5632</strain>
    </source>
</reference>
<evidence type="ECO:0000313" key="2">
    <source>
        <dbReference type="Proteomes" id="UP000006902"/>
    </source>
</evidence>
<dbReference type="Proteomes" id="UP000006902">
    <property type="component" value="Chromosome"/>
</dbReference>
<dbReference type="AlphaFoldDB" id="D3VPN8"/>
<evidence type="ECO:0008006" key="3">
    <source>
        <dbReference type="Google" id="ProtNLM"/>
    </source>
</evidence>
<evidence type="ECO:0000313" key="1">
    <source>
        <dbReference type="EMBL" id="CBH40448.1"/>
    </source>
</evidence>
<accession>D3VPN8</accession>
<dbReference type="KEGG" id="mal:MAGa2190"/>
<sequence length="426" mass="49427">MSITWFSTQIIDSNDGQIIKYKSKNWVGIIYKITKNKLSSLLAKQQDFLNHAGIYFLVKQNNSNYSVYVGQSNVKNDNKGVLWRVFQHLNSEKRNDFDYVYIIVDSQSNIGATELNYLEHSFIRLFTDNSNIELLNDNCANKGNISSEDEAEWNVFIENAKTILKNVGFDVFDKKQNFGQQKEIQALKQEEQKHTQSYANDNEVKYYTLRQKSKETEKTTIAYCINKDDKYIVLKGSQIRLHQNEPEYFANLFKTIKEKRDKLILENKIIDGILQENQEFNSKSYAAVFVLGNSSDGKIWVETNNIDYLYAKQKSIDVNSKYKETVFSLSKNSRLDKNKKIIATLKQVEDKRFILLSGSSIELAEAQHFKEQMKYNSIKELRAKCFAKQIIRDGVLQQDLEFKSLSSAAEFVLARSSNGHVDWIKK</sequence>
<gene>
    <name evidence="1" type="ordered locus">MAGa2190</name>
</gene>
<dbReference type="OrthoDB" id="394071at2"/>
<proteinExistence type="predicted"/>
<protein>
    <recommendedName>
        <fullName evidence="3">GIY-YIG domain-containing protein</fullName>
    </recommendedName>
</protein>